<feature type="domain" description="Pinin/SDK/MemA protein" evidence="9">
    <location>
        <begin position="96"/>
        <end position="211"/>
    </location>
</feature>
<keyword evidence="3" id="KW-0507">mRNA processing</keyword>
<feature type="region of interest" description="Disordered" evidence="8">
    <location>
        <begin position="235"/>
        <end position="338"/>
    </location>
</feature>
<dbReference type="EMBL" id="JAPCWZ010000007">
    <property type="protein sequence ID" value="KAK8855969.1"/>
    <property type="molecule type" value="Genomic_DNA"/>
</dbReference>
<organism evidence="10 11">
    <name type="scientific">Apiospora arundinis</name>
    <dbReference type="NCBI Taxonomy" id="335852"/>
    <lineage>
        <taxon>Eukaryota</taxon>
        <taxon>Fungi</taxon>
        <taxon>Dikarya</taxon>
        <taxon>Ascomycota</taxon>
        <taxon>Pezizomycotina</taxon>
        <taxon>Sordariomycetes</taxon>
        <taxon>Xylariomycetidae</taxon>
        <taxon>Amphisphaeriales</taxon>
        <taxon>Apiosporaceae</taxon>
        <taxon>Apiospora</taxon>
    </lineage>
</organism>
<comment type="caution">
    <text evidence="10">The sequence shown here is derived from an EMBL/GenBank/DDBJ whole genome shotgun (WGS) entry which is preliminary data.</text>
</comment>
<evidence type="ECO:0000313" key="11">
    <source>
        <dbReference type="Proteomes" id="UP001390339"/>
    </source>
</evidence>
<comment type="similarity">
    <text evidence="2">Belongs to the pinin family.</text>
</comment>
<keyword evidence="11" id="KW-1185">Reference proteome</keyword>
<evidence type="ECO:0000256" key="2">
    <source>
        <dbReference type="ARBA" id="ARBA00010386"/>
    </source>
</evidence>
<feature type="compositionally biased region" description="Low complexity" evidence="8">
    <location>
        <begin position="263"/>
        <end position="281"/>
    </location>
</feature>
<evidence type="ECO:0000256" key="3">
    <source>
        <dbReference type="ARBA" id="ARBA00022664"/>
    </source>
</evidence>
<evidence type="ECO:0000259" key="9">
    <source>
        <dbReference type="Pfam" id="PF04696"/>
    </source>
</evidence>
<comment type="subcellular location">
    <subcellularLocation>
        <location evidence="1">Nucleus</location>
    </subcellularLocation>
</comment>
<evidence type="ECO:0000256" key="5">
    <source>
        <dbReference type="ARBA" id="ARBA00023163"/>
    </source>
</evidence>
<reference evidence="10 11" key="1">
    <citation type="journal article" date="2024" name="IMA Fungus">
        <title>Apiospora arundinis, a panoply of carbohydrate-active enzymes and secondary metabolites.</title>
        <authorList>
            <person name="Sorensen T."/>
            <person name="Petersen C."/>
            <person name="Muurmann A.T."/>
            <person name="Christiansen J.V."/>
            <person name="Brundto M.L."/>
            <person name="Overgaard C.K."/>
            <person name="Boysen A.T."/>
            <person name="Wollenberg R.D."/>
            <person name="Larsen T.O."/>
            <person name="Sorensen J.L."/>
            <person name="Nielsen K.L."/>
            <person name="Sondergaard T.E."/>
        </authorList>
    </citation>
    <scope>NUCLEOTIDE SEQUENCE [LARGE SCALE GENOMIC DNA]</scope>
    <source>
        <strain evidence="10 11">AAU 773</strain>
    </source>
</reference>
<dbReference type="Pfam" id="PF04696">
    <property type="entry name" value="Pinin_SDK_memA"/>
    <property type="match status" value="1"/>
</dbReference>
<evidence type="ECO:0000256" key="8">
    <source>
        <dbReference type="SAM" id="MobiDB-lite"/>
    </source>
</evidence>
<protein>
    <submittedName>
        <fullName evidence="10">Pinin/SDK/memA/ protein conserved region-domain-containing protein</fullName>
    </submittedName>
</protein>
<evidence type="ECO:0000256" key="7">
    <source>
        <dbReference type="ARBA" id="ARBA00023242"/>
    </source>
</evidence>
<accession>A0ABR2I0T8</accession>
<feature type="region of interest" description="Disordered" evidence="8">
    <location>
        <begin position="1"/>
        <end position="145"/>
    </location>
</feature>
<keyword evidence="4" id="KW-0805">Transcription regulation</keyword>
<proteinExistence type="inferred from homology"/>
<dbReference type="InterPro" id="IPR039853">
    <property type="entry name" value="Pinin"/>
</dbReference>
<evidence type="ECO:0000256" key="1">
    <source>
        <dbReference type="ARBA" id="ARBA00004123"/>
    </source>
</evidence>
<evidence type="ECO:0000313" key="10">
    <source>
        <dbReference type="EMBL" id="KAK8855969.1"/>
    </source>
</evidence>
<keyword evidence="5" id="KW-0804">Transcription</keyword>
<gene>
    <name evidence="10" type="ORF">PGQ11_011881</name>
</gene>
<feature type="compositionally biased region" description="Basic and acidic residues" evidence="8">
    <location>
        <begin position="235"/>
        <end position="245"/>
    </location>
</feature>
<evidence type="ECO:0000256" key="4">
    <source>
        <dbReference type="ARBA" id="ARBA00023015"/>
    </source>
</evidence>
<feature type="compositionally biased region" description="Basic and acidic residues" evidence="8">
    <location>
        <begin position="123"/>
        <end position="133"/>
    </location>
</feature>
<keyword evidence="6" id="KW-0508">mRNA splicing</keyword>
<dbReference type="InterPro" id="IPR006786">
    <property type="entry name" value="Pinin_SDK_MemA"/>
</dbReference>
<dbReference type="Proteomes" id="UP001390339">
    <property type="component" value="Unassembled WGS sequence"/>
</dbReference>
<name>A0ABR2I0T8_9PEZI</name>
<feature type="compositionally biased region" description="Acidic residues" evidence="8">
    <location>
        <begin position="328"/>
        <end position="338"/>
    </location>
</feature>
<feature type="compositionally biased region" description="Low complexity" evidence="8">
    <location>
        <begin position="66"/>
        <end position="77"/>
    </location>
</feature>
<dbReference type="PANTHER" id="PTHR12707">
    <property type="entry name" value="PINN"/>
    <property type="match status" value="1"/>
</dbReference>
<feature type="compositionally biased region" description="Low complexity" evidence="8">
    <location>
        <begin position="110"/>
        <end position="120"/>
    </location>
</feature>
<evidence type="ECO:0000256" key="6">
    <source>
        <dbReference type="ARBA" id="ARBA00023187"/>
    </source>
</evidence>
<feature type="compositionally biased region" description="Basic and acidic residues" evidence="8">
    <location>
        <begin position="87"/>
        <end position="99"/>
    </location>
</feature>
<dbReference type="PANTHER" id="PTHR12707:SF0">
    <property type="entry name" value="PININ"/>
    <property type="match status" value="1"/>
</dbReference>
<sequence>MSTATEIAVDGLRKGDDDTTATATATTDTKMEDSSSSTQKRKAPSLPLSDMTTSPKRTRREDTEQGSSRRGSTVTRSPTAPRQISPAEHRLSASMEEKKRGKRLFGGLMNTLSQTTTNSQQRRRQEIERRQQEKATQQRAADTKHREVKLGKIREVRQREQIKFEEQVMKTRHSHLVATARYLRTETKPHIYYLPWDLTQRQEYLIKDQVQDAKDLVDQETREFKQRKEKRLRDLGIVPEEKDIPSGDEMVIEETAQPPPSSSLPAADQPGEQQQQQEQQQNTVGSKNDSDPNPLPQPDSTNDRAPAQEASNAGGSHAKEADKAGDVMVDEGEDTVIY</sequence>
<keyword evidence="7" id="KW-0539">Nucleus</keyword>